<dbReference type="PANTHER" id="PTHR13789:SF147">
    <property type="entry name" value="PUTATIVE (AFU_ORTHOLOGUE AFUA_2G01950)-RELATED"/>
    <property type="match status" value="1"/>
</dbReference>
<organism evidence="8 9">
    <name type="scientific">Mycena venus</name>
    <dbReference type="NCBI Taxonomy" id="2733690"/>
    <lineage>
        <taxon>Eukaryota</taxon>
        <taxon>Fungi</taxon>
        <taxon>Dikarya</taxon>
        <taxon>Basidiomycota</taxon>
        <taxon>Agaricomycotina</taxon>
        <taxon>Agaricomycetes</taxon>
        <taxon>Agaricomycetidae</taxon>
        <taxon>Agaricales</taxon>
        <taxon>Marasmiineae</taxon>
        <taxon>Mycenaceae</taxon>
        <taxon>Mycena</taxon>
    </lineage>
</organism>
<dbReference type="PANTHER" id="PTHR13789">
    <property type="entry name" value="MONOOXYGENASE"/>
    <property type="match status" value="1"/>
</dbReference>
<dbReference type="PRINTS" id="PR00420">
    <property type="entry name" value="RNGMNOXGNASE"/>
</dbReference>
<dbReference type="AlphaFoldDB" id="A0A8H7CR20"/>
<keyword evidence="2" id="KW-0285">Flavoprotein</keyword>
<keyword evidence="9" id="KW-1185">Reference proteome</keyword>
<evidence type="ECO:0000259" key="7">
    <source>
        <dbReference type="Pfam" id="PF01494"/>
    </source>
</evidence>
<dbReference type="GO" id="GO:0071949">
    <property type="term" value="F:FAD binding"/>
    <property type="evidence" value="ECO:0007669"/>
    <property type="project" value="InterPro"/>
</dbReference>
<evidence type="ECO:0000256" key="5">
    <source>
        <dbReference type="ARBA" id="ARBA00023033"/>
    </source>
</evidence>
<keyword evidence="6" id="KW-1133">Transmembrane helix</keyword>
<keyword evidence="6" id="KW-0812">Transmembrane</keyword>
<accession>A0A8H7CR20</accession>
<evidence type="ECO:0000256" key="1">
    <source>
        <dbReference type="ARBA" id="ARBA00007992"/>
    </source>
</evidence>
<keyword evidence="4" id="KW-0560">Oxidoreductase</keyword>
<dbReference type="InterPro" id="IPR050493">
    <property type="entry name" value="FAD-dep_Monooxygenase_BioMet"/>
</dbReference>
<feature type="domain" description="FAD-binding" evidence="7">
    <location>
        <begin position="11"/>
        <end position="379"/>
    </location>
</feature>
<dbReference type="Proteomes" id="UP000620124">
    <property type="component" value="Unassembled WGS sequence"/>
</dbReference>
<name>A0A8H7CR20_9AGAR</name>
<feature type="transmembrane region" description="Helical" evidence="6">
    <location>
        <begin position="6"/>
        <end position="26"/>
    </location>
</feature>
<keyword evidence="5" id="KW-0503">Monooxygenase</keyword>
<dbReference type="OrthoDB" id="420606at2759"/>
<evidence type="ECO:0000256" key="4">
    <source>
        <dbReference type="ARBA" id="ARBA00023002"/>
    </source>
</evidence>
<evidence type="ECO:0000256" key="2">
    <source>
        <dbReference type="ARBA" id="ARBA00022630"/>
    </source>
</evidence>
<dbReference type="Pfam" id="PF01494">
    <property type="entry name" value="FAD_binding_3"/>
    <property type="match status" value="1"/>
</dbReference>
<dbReference type="EMBL" id="JACAZI010000014">
    <property type="protein sequence ID" value="KAF7345102.1"/>
    <property type="molecule type" value="Genomic_DNA"/>
</dbReference>
<sequence length="458" mass="49855">MSDLNSALNFIIVGASVSGLASAIALRSAGHNVLVLEKDPQLGGIGSIPNGSSCAQIPPNACKILVDWGLEEEIKAKSASIAGFSLYSYPGGQVPSPDHLGINRYDPEMLTEARGGYMQLAHRDLIRILHDRALKPYDLDQPNGEPSGSRISVIFGAEVVNVDCDACSVTLRSGEIHTADAIIGADGANGPVRRALMEEEDTSPESDVPTGMAAYSAIVPNALALDGIDWFTWSTLWLGPNRGLRTFPVGKENDVSLMMYTTDSSHDGTWTEEAEIKFTDVLGDCDQHIQKMVALAGPATCVQIKEPGDLECWVSESGRVLILGDAAHPLPPGSLHSYSISLEDGLFIGKIFSHTRNTDRVPEFLRAFQEHREPRCTRIRQIEKEYIFYITLPEGEMQAARDASLRERHAAGENALGGDLQQMAEDLRMVFGYDAADDADEWWVTWGRYHRSSVSSPG</sequence>
<comment type="caution">
    <text evidence="8">The sequence shown here is derived from an EMBL/GenBank/DDBJ whole genome shotgun (WGS) entry which is preliminary data.</text>
</comment>
<protein>
    <submittedName>
        <fullName evidence="8">FAD-binding-3 domain-containing protein</fullName>
    </submittedName>
</protein>
<proteinExistence type="inferred from homology"/>
<evidence type="ECO:0000313" key="9">
    <source>
        <dbReference type="Proteomes" id="UP000620124"/>
    </source>
</evidence>
<evidence type="ECO:0000256" key="6">
    <source>
        <dbReference type="SAM" id="Phobius"/>
    </source>
</evidence>
<comment type="similarity">
    <text evidence="1">Belongs to the paxM FAD-dependent monooxygenase family.</text>
</comment>
<keyword evidence="6" id="KW-0472">Membrane</keyword>
<evidence type="ECO:0000256" key="3">
    <source>
        <dbReference type="ARBA" id="ARBA00022827"/>
    </source>
</evidence>
<dbReference type="GO" id="GO:0004497">
    <property type="term" value="F:monooxygenase activity"/>
    <property type="evidence" value="ECO:0007669"/>
    <property type="project" value="UniProtKB-KW"/>
</dbReference>
<dbReference type="InterPro" id="IPR036188">
    <property type="entry name" value="FAD/NAD-bd_sf"/>
</dbReference>
<reference evidence="8" key="1">
    <citation type="submission" date="2020-05" db="EMBL/GenBank/DDBJ databases">
        <title>Mycena genomes resolve the evolution of fungal bioluminescence.</title>
        <authorList>
            <person name="Tsai I.J."/>
        </authorList>
    </citation>
    <scope>NUCLEOTIDE SEQUENCE</scope>
    <source>
        <strain evidence="8">CCC161011</strain>
    </source>
</reference>
<dbReference type="SUPFAM" id="SSF51905">
    <property type="entry name" value="FAD/NAD(P)-binding domain"/>
    <property type="match status" value="1"/>
</dbReference>
<dbReference type="InterPro" id="IPR002938">
    <property type="entry name" value="FAD-bd"/>
</dbReference>
<dbReference type="Gene3D" id="3.50.50.60">
    <property type="entry name" value="FAD/NAD(P)-binding domain"/>
    <property type="match status" value="1"/>
</dbReference>
<evidence type="ECO:0000313" key="8">
    <source>
        <dbReference type="EMBL" id="KAF7345102.1"/>
    </source>
</evidence>
<gene>
    <name evidence="8" type="ORF">MVEN_01673900</name>
</gene>
<keyword evidence="3" id="KW-0274">FAD</keyword>